<evidence type="ECO:0000256" key="2">
    <source>
        <dbReference type="SAM" id="SignalP"/>
    </source>
</evidence>
<evidence type="ECO:0000313" key="4">
    <source>
        <dbReference type="Proteomes" id="UP000186905"/>
    </source>
</evidence>
<feature type="compositionally biased region" description="Polar residues" evidence="1">
    <location>
        <begin position="133"/>
        <end position="152"/>
    </location>
</feature>
<sequence>MKIYQGILITLLFSLLYSSAASATHRNSSPSERLPVTQLHSGSNAIFFDQVNFDLVISPISNSDWGQFRVKPTKLTDRRGKPLGTGYVNVFTYPQNRGGEAVWAISNLFVSSPADSNSNDRRKTVTIKHADNRQFTQPGRGSSATISRRQPNTPEPEMSAYFDLRPGEDGQGSLRRMRATVLFSPQPLPTIEDVAQFAKRFPPQTFSVSPIIINAEGAGHVDGRVSPISSTIPSSLSLGRPPQPVTPAPGLPDDLLFPIQVIQADQPNLDAGRNQCVPMAHANALQYLEDRYDNLPLAWRFPQLHIRGIGKVSSAGDVLIWEPVPENSLVANIDSYGRRAGVLDLDSGSYTTFCGLIRGVFGYLADPVSGTFDTTEFRHQGSGSTVLGSGADCDNGTVIMNGITSQREGLNPTWEWMFNELVQGRAVTILFSWYDVDGDWTGGHSVRVYGAAKLDNRHYIYTLDDDSQGDNFSNVASPRTQQWEVADTGQPGLDGVPDGRLNMNGMSWEIDFALSYEAKPTLLIP</sequence>
<evidence type="ECO:0000313" key="3">
    <source>
        <dbReference type="EMBL" id="OLQ75422.1"/>
    </source>
</evidence>
<feature type="signal peptide" evidence="2">
    <location>
        <begin position="1"/>
        <end position="23"/>
    </location>
</feature>
<feature type="region of interest" description="Disordered" evidence="1">
    <location>
        <begin position="129"/>
        <end position="159"/>
    </location>
</feature>
<dbReference type="EMBL" id="MJIL01000075">
    <property type="protein sequence ID" value="OLQ75422.1"/>
    <property type="molecule type" value="Genomic_DNA"/>
</dbReference>
<evidence type="ECO:0000256" key="1">
    <source>
        <dbReference type="SAM" id="MobiDB-lite"/>
    </source>
</evidence>
<keyword evidence="4" id="KW-1185">Reference proteome</keyword>
<comment type="caution">
    <text evidence="3">The sequence shown here is derived from an EMBL/GenBank/DDBJ whole genome shotgun (WGS) entry which is preliminary data.</text>
</comment>
<dbReference type="Proteomes" id="UP000186905">
    <property type="component" value="Unassembled WGS sequence"/>
</dbReference>
<evidence type="ECO:0008006" key="5">
    <source>
        <dbReference type="Google" id="ProtNLM"/>
    </source>
</evidence>
<accession>A0A1Q9GLM2</accession>
<name>A0A1Q9GLM2_9GAMM</name>
<keyword evidence="2" id="KW-0732">Signal</keyword>
<dbReference type="AlphaFoldDB" id="A0A1Q9GLM2"/>
<dbReference type="OrthoDB" id="5810606at2"/>
<feature type="chain" id="PRO_5013226252" description="Peptidase C39-like domain-containing protein" evidence="2">
    <location>
        <begin position="24"/>
        <end position="525"/>
    </location>
</feature>
<dbReference type="STRING" id="1903952.BIT28_22555"/>
<dbReference type="RefSeq" id="WP_075764371.1">
    <property type="nucleotide sequence ID" value="NZ_MJIL01000075.1"/>
</dbReference>
<proteinExistence type="predicted"/>
<reference evidence="3 4" key="1">
    <citation type="submission" date="2016-09" db="EMBL/GenBank/DDBJ databases">
        <title>Photobacterium proteolyticum sp. nov. a protease producing bacterium isolated from ocean sediments of Laizhou Bay.</title>
        <authorList>
            <person name="Li Y."/>
        </authorList>
    </citation>
    <scope>NUCLEOTIDE SEQUENCE [LARGE SCALE GENOMIC DNA]</scope>
    <source>
        <strain evidence="3 4">13-12</strain>
    </source>
</reference>
<gene>
    <name evidence="3" type="ORF">BIT28_22555</name>
</gene>
<organism evidence="3 4">
    <name type="scientific">Photobacterium proteolyticum</name>
    <dbReference type="NCBI Taxonomy" id="1903952"/>
    <lineage>
        <taxon>Bacteria</taxon>
        <taxon>Pseudomonadati</taxon>
        <taxon>Pseudomonadota</taxon>
        <taxon>Gammaproteobacteria</taxon>
        <taxon>Vibrionales</taxon>
        <taxon>Vibrionaceae</taxon>
        <taxon>Photobacterium</taxon>
    </lineage>
</organism>
<protein>
    <recommendedName>
        <fullName evidence="5">Peptidase C39-like domain-containing protein</fullName>
    </recommendedName>
</protein>